<evidence type="ECO:0000256" key="3">
    <source>
        <dbReference type="SAM" id="MobiDB-lite"/>
    </source>
</evidence>
<dbReference type="InterPro" id="IPR040265">
    <property type="entry name" value="CHUP1/IPGA1-like"/>
</dbReference>
<dbReference type="PANTHER" id="PTHR31342">
    <property type="entry name" value="PROTEIN CHUP1, CHLOROPLASTIC"/>
    <property type="match status" value="1"/>
</dbReference>
<dbReference type="EMBL" id="CACRZD030000015">
    <property type="protein sequence ID" value="CAA6671690.1"/>
    <property type="molecule type" value="Genomic_DNA"/>
</dbReference>
<organism evidence="4">
    <name type="scientific">Spirodela intermedia</name>
    <name type="common">Intermediate duckweed</name>
    <dbReference type="NCBI Taxonomy" id="51605"/>
    <lineage>
        <taxon>Eukaryota</taxon>
        <taxon>Viridiplantae</taxon>
        <taxon>Streptophyta</taxon>
        <taxon>Embryophyta</taxon>
        <taxon>Tracheophyta</taxon>
        <taxon>Spermatophyta</taxon>
        <taxon>Magnoliopsida</taxon>
        <taxon>Liliopsida</taxon>
        <taxon>Araceae</taxon>
        <taxon>Lemnoideae</taxon>
        <taxon>Spirodela</taxon>
    </lineage>
</organism>
<feature type="compositionally biased region" description="Basic and acidic residues" evidence="3">
    <location>
        <begin position="46"/>
        <end position="63"/>
    </location>
</feature>
<evidence type="ECO:0000313" key="4">
    <source>
        <dbReference type="EMBL" id="CAA2632482.1"/>
    </source>
</evidence>
<evidence type="ECO:0000256" key="2">
    <source>
        <dbReference type="SAM" id="Coils"/>
    </source>
</evidence>
<feature type="region of interest" description="Disordered" evidence="3">
    <location>
        <begin position="27"/>
        <end position="74"/>
    </location>
</feature>
<reference evidence="4 5" key="1">
    <citation type="submission" date="2019-12" db="EMBL/GenBank/DDBJ databases">
        <authorList>
            <person name="Scholz U."/>
            <person name="Mascher M."/>
            <person name="Fiebig A."/>
        </authorList>
    </citation>
    <scope>NUCLEOTIDE SEQUENCE</scope>
</reference>
<keyword evidence="5" id="KW-1185">Reference proteome</keyword>
<keyword evidence="1 2" id="KW-0175">Coiled coil</keyword>
<dbReference type="GO" id="GO:0072699">
    <property type="term" value="P:protein localization to cortical microtubule cytoskeleton"/>
    <property type="evidence" value="ECO:0007669"/>
    <property type="project" value="TreeGrafter"/>
</dbReference>
<evidence type="ECO:0000313" key="5">
    <source>
        <dbReference type="Proteomes" id="UP001189122"/>
    </source>
</evidence>
<dbReference type="PANTHER" id="PTHR31342:SF4">
    <property type="entry name" value="ACTIN BINDING PROTEIN FAMILY"/>
    <property type="match status" value="1"/>
</dbReference>
<gene>
    <name evidence="4" type="ORF">SI7747_15018098</name>
</gene>
<name>A0A7I8JNM0_SPIIN</name>
<feature type="coiled-coil region" evidence="2">
    <location>
        <begin position="147"/>
        <end position="183"/>
    </location>
</feature>
<accession>A0A7I8JNM0</accession>
<dbReference type="EMBL" id="LR743602">
    <property type="protein sequence ID" value="CAA2632482.1"/>
    <property type="molecule type" value="Genomic_DNA"/>
</dbReference>
<dbReference type="Proteomes" id="UP001189122">
    <property type="component" value="Unassembled WGS sequence"/>
</dbReference>
<feature type="region of interest" description="Disordered" evidence="3">
    <location>
        <begin position="420"/>
        <end position="455"/>
    </location>
</feature>
<dbReference type="GO" id="GO:0055028">
    <property type="term" value="C:cortical microtubule"/>
    <property type="evidence" value="ECO:0007669"/>
    <property type="project" value="TreeGrafter"/>
</dbReference>
<protein>
    <submittedName>
        <fullName evidence="4">Uncharacterized protein</fullName>
    </submittedName>
</protein>
<dbReference type="AlphaFoldDB" id="A0A7I8JNM0"/>
<evidence type="ECO:0000256" key="1">
    <source>
        <dbReference type="ARBA" id="ARBA00023054"/>
    </source>
</evidence>
<proteinExistence type="predicted"/>
<feature type="coiled-coil region" evidence="2">
    <location>
        <begin position="291"/>
        <end position="318"/>
    </location>
</feature>
<sequence>MAVSTSRSPFVLHPVFSSAHVETEAAREVVSSLKDETPDEQCEETSSTREHGTPDKMIADDAGRVSSRSKNSEDEEYLLPEFDELVRQGLMSVDLYTENLETPTDDGSPVDEEKLTEQEILNLRTLVDVLQERVACLEVQLLEYYGLKDQRSTVRELENHLKSKDMEARLLSLKMNSVQAENEKLGVHASEYRGVNAQLESARAEMMHLEGILRSDLTLEKEKMTALHHRIAAVQGNDDDETVDKRLKEWEDEAAELRKANFKLAMENASLSKKLESTQILASSTLDSPEKIQALEEVRRLKQINDELVNEIGQIQIDRCADIEELVYLRWVNACLRYELRNYQPSPGKSAARDLSHTLSPDSEQKAKQLIHEFANSGDNGKFIKMDFDPEHYPSLGASSLTENRELDESSLLRKLKRLLMGKHKHQDRNSSVDRSPTGLERRASTSAYSFDGNTGRHSYDSLASSISSDYGQENQLTATEGNFHEQPQKGGPWNKKLSRVSLDFQRLKKQGESSKLDGERSRSDLAVSYWQAMAIRDDNLLHTGAVEDETLETTYERPRRRHRSASVSLF</sequence>
<feature type="compositionally biased region" description="Polar residues" evidence="3">
    <location>
        <begin position="445"/>
        <end position="455"/>
    </location>
</feature>
<feature type="coiled-coil region" evidence="2">
    <location>
        <begin position="240"/>
        <end position="267"/>
    </location>
</feature>